<feature type="compositionally biased region" description="Basic and acidic residues" evidence="1">
    <location>
        <begin position="112"/>
        <end position="123"/>
    </location>
</feature>
<keyword evidence="3" id="KW-1185">Reference proteome</keyword>
<sequence length="391" mass="44220">MLNTTPVYYSPQTSLTRDEAEIRLGYASKIQEKIRSLLMYRTFQLNAVHVSAILVVPLFALQPNGYLDSLEDNQTPPLLILRLNAVASLVKHYLQNSIQDDSESQSDDGDDKPEAPGHTKAAGESDQTYQHKKKNRNRSEREACRDRDGHKCVFMSTPVGEVAHILPFVWNSTASDMEITSCVIEGCRAFFKPGTGTEIINLLCNPSELGSTVKRWNMIYMNAQLHDWWSNAFIGLKCLGITPVDGDQNDPKERSKVKVFIQYHNLFRRWSRPHMPMILEGENSDFMKLAQGLKDHEKAGHPRLTYPKAGKLEGVEVNTHTPIITGHVVEVSMPAEEAVFFHYMLDLAWYLSRIAAMSGGAEYVDYLPDHEDWDEIKQRAAVTDWIDGIGP</sequence>
<dbReference type="EMBL" id="JAAGWQ010000480">
    <property type="protein sequence ID" value="KAF5654698.1"/>
    <property type="molecule type" value="Genomic_DNA"/>
</dbReference>
<evidence type="ECO:0000313" key="2">
    <source>
        <dbReference type="EMBL" id="KAF5654698.1"/>
    </source>
</evidence>
<feature type="compositionally biased region" description="Acidic residues" evidence="1">
    <location>
        <begin position="100"/>
        <end position="111"/>
    </location>
</feature>
<evidence type="ECO:0008006" key="4">
    <source>
        <dbReference type="Google" id="ProtNLM"/>
    </source>
</evidence>
<accession>A0A8H5SPJ8</accession>
<dbReference type="AlphaFoldDB" id="A0A8H5SPJ8"/>
<dbReference type="OrthoDB" id="5416097at2759"/>
<comment type="caution">
    <text evidence="2">The sequence shown here is derived from an EMBL/GenBank/DDBJ whole genome shotgun (WGS) entry which is preliminary data.</text>
</comment>
<dbReference type="Proteomes" id="UP000567885">
    <property type="component" value="Unassembled WGS sequence"/>
</dbReference>
<name>A0A8H5SPJ8_FUSHE</name>
<protein>
    <recommendedName>
        <fullName evidence="4">HNH nuclease domain-containing protein</fullName>
    </recommendedName>
</protein>
<feature type="region of interest" description="Disordered" evidence="1">
    <location>
        <begin position="97"/>
        <end position="143"/>
    </location>
</feature>
<evidence type="ECO:0000313" key="3">
    <source>
        <dbReference type="Proteomes" id="UP000567885"/>
    </source>
</evidence>
<gene>
    <name evidence="2" type="ORF">FHETE_11273</name>
</gene>
<organism evidence="2 3">
    <name type="scientific">Fusarium heterosporum</name>
    <dbReference type="NCBI Taxonomy" id="42747"/>
    <lineage>
        <taxon>Eukaryota</taxon>
        <taxon>Fungi</taxon>
        <taxon>Dikarya</taxon>
        <taxon>Ascomycota</taxon>
        <taxon>Pezizomycotina</taxon>
        <taxon>Sordariomycetes</taxon>
        <taxon>Hypocreomycetidae</taxon>
        <taxon>Hypocreales</taxon>
        <taxon>Nectriaceae</taxon>
        <taxon>Fusarium</taxon>
        <taxon>Fusarium heterosporum species complex</taxon>
    </lineage>
</organism>
<reference evidence="2 3" key="1">
    <citation type="submission" date="2020-05" db="EMBL/GenBank/DDBJ databases">
        <title>Identification and distribution of gene clusters putatively required for synthesis of sphingolipid metabolism inhibitors in phylogenetically diverse species of the filamentous fungus Fusarium.</title>
        <authorList>
            <person name="Kim H.-S."/>
            <person name="Busman M."/>
            <person name="Brown D.W."/>
            <person name="Divon H."/>
            <person name="Uhlig S."/>
            <person name="Proctor R.H."/>
        </authorList>
    </citation>
    <scope>NUCLEOTIDE SEQUENCE [LARGE SCALE GENOMIC DNA]</scope>
    <source>
        <strain evidence="2 3">NRRL 20693</strain>
    </source>
</reference>
<evidence type="ECO:0000256" key="1">
    <source>
        <dbReference type="SAM" id="MobiDB-lite"/>
    </source>
</evidence>
<proteinExistence type="predicted"/>